<evidence type="ECO:0000313" key="3">
    <source>
        <dbReference type="Proteomes" id="UP000245469"/>
    </source>
</evidence>
<sequence>MNQQRITLDDVDLRRLDPTSIDTSTRRQDRSRSATADQMLARILTTPQEEPFRAAGEPRQRDVHRRWWVLGGVAAAATAVAVVVPSLLEGGSSAFASWTPTPTPLSDDRAAALQADCLSTGAALGFGGAQVAGLSEARGTYSFTVVATPIGVGNCFLLDEAPVGTDGEQEQGAVSWGLSADLPAPAPDGTAVSWGATSSTAAGTFTSAIGRVGDDVTAVRLTTADGRHVLATVADGYFAAWWPGKAEQELTIQVTLKDGRTAERLVRSGER</sequence>
<keyword evidence="1" id="KW-0472">Membrane</keyword>
<organism evidence="2 3">
    <name type="scientific">Quadrisphaera granulorum</name>
    <dbReference type="NCBI Taxonomy" id="317664"/>
    <lineage>
        <taxon>Bacteria</taxon>
        <taxon>Bacillati</taxon>
        <taxon>Actinomycetota</taxon>
        <taxon>Actinomycetes</taxon>
        <taxon>Kineosporiales</taxon>
        <taxon>Kineosporiaceae</taxon>
        <taxon>Quadrisphaera</taxon>
    </lineage>
</organism>
<accession>A0A316AEV8</accession>
<evidence type="ECO:0000313" key="2">
    <source>
        <dbReference type="EMBL" id="PWJ48317.1"/>
    </source>
</evidence>
<proteinExistence type="predicted"/>
<keyword evidence="3" id="KW-1185">Reference proteome</keyword>
<dbReference type="RefSeq" id="WP_109776101.1">
    <property type="nucleotide sequence ID" value="NZ_QGDQ01000031.1"/>
</dbReference>
<protein>
    <submittedName>
        <fullName evidence="2">Uncharacterized protein</fullName>
    </submittedName>
</protein>
<reference evidence="2 3" key="1">
    <citation type="submission" date="2018-03" db="EMBL/GenBank/DDBJ databases">
        <title>Genomic Encyclopedia of Archaeal and Bacterial Type Strains, Phase II (KMG-II): from individual species to whole genera.</title>
        <authorList>
            <person name="Goeker M."/>
        </authorList>
    </citation>
    <scope>NUCLEOTIDE SEQUENCE [LARGE SCALE GENOMIC DNA]</scope>
    <source>
        <strain evidence="2 3">DSM 44889</strain>
    </source>
</reference>
<comment type="caution">
    <text evidence="2">The sequence shown here is derived from an EMBL/GenBank/DDBJ whole genome shotgun (WGS) entry which is preliminary data.</text>
</comment>
<keyword evidence="1" id="KW-1133">Transmembrane helix</keyword>
<gene>
    <name evidence="2" type="ORF">BXY45_13142</name>
</gene>
<dbReference type="EMBL" id="QGDQ01000031">
    <property type="protein sequence ID" value="PWJ48317.1"/>
    <property type="molecule type" value="Genomic_DNA"/>
</dbReference>
<dbReference type="AlphaFoldDB" id="A0A316AEV8"/>
<name>A0A316AEV8_9ACTN</name>
<feature type="transmembrane region" description="Helical" evidence="1">
    <location>
        <begin position="67"/>
        <end position="88"/>
    </location>
</feature>
<keyword evidence="1" id="KW-0812">Transmembrane</keyword>
<evidence type="ECO:0000256" key="1">
    <source>
        <dbReference type="SAM" id="Phobius"/>
    </source>
</evidence>
<dbReference type="OrthoDB" id="3293457at2"/>
<dbReference type="Proteomes" id="UP000245469">
    <property type="component" value="Unassembled WGS sequence"/>
</dbReference>